<proteinExistence type="predicted"/>
<dbReference type="AlphaFoldDB" id="A0A914WN33"/>
<keyword evidence="1" id="KW-1185">Reference proteome</keyword>
<evidence type="ECO:0000313" key="2">
    <source>
        <dbReference type="WBParaSite" id="PSAMB.scaffold4351size14926.g24080.t1"/>
    </source>
</evidence>
<evidence type="ECO:0000313" key="1">
    <source>
        <dbReference type="Proteomes" id="UP000887566"/>
    </source>
</evidence>
<reference evidence="2" key="1">
    <citation type="submission" date="2022-11" db="UniProtKB">
        <authorList>
            <consortium name="WormBaseParasite"/>
        </authorList>
    </citation>
    <scope>IDENTIFICATION</scope>
</reference>
<dbReference type="Proteomes" id="UP000887566">
    <property type="component" value="Unplaced"/>
</dbReference>
<protein>
    <submittedName>
        <fullName evidence="2">Uncharacterized protein</fullName>
    </submittedName>
</protein>
<name>A0A914WN33_9BILA</name>
<organism evidence="1 2">
    <name type="scientific">Plectus sambesii</name>
    <dbReference type="NCBI Taxonomy" id="2011161"/>
    <lineage>
        <taxon>Eukaryota</taxon>
        <taxon>Metazoa</taxon>
        <taxon>Ecdysozoa</taxon>
        <taxon>Nematoda</taxon>
        <taxon>Chromadorea</taxon>
        <taxon>Plectida</taxon>
        <taxon>Plectina</taxon>
        <taxon>Plectoidea</taxon>
        <taxon>Plectidae</taxon>
        <taxon>Plectus</taxon>
    </lineage>
</organism>
<accession>A0A914WN33</accession>
<sequence>MKKLSNGSQKQQDKEMQMRKVTLERCIIMDKARLNQMKKLSNGSQNQQNKDTQIVEHLLDICCCISNENNIVCELEVGELLSINVETASEFHLSKDIFKASCAELGGYGIALSDTSSNWNP</sequence>
<dbReference type="WBParaSite" id="PSAMB.scaffold4351size14926.g24080.t1">
    <property type="protein sequence ID" value="PSAMB.scaffold4351size14926.g24080.t1"/>
    <property type="gene ID" value="PSAMB.scaffold4351size14926.g24080"/>
</dbReference>